<dbReference type="Proteomes" id="UP000298652">
    <property type="component" value="Chromosome 1"/>
</dbReference>
<feature type="region of interest" description="Disordered" evidence="1">
    <location>
        <begin position="53"/>
        <end position="121"/>
    </location>
</feature>
<evidence type="ECO:0000256" key="1">
    <source>
        <dbReference type="SAM" id="MobiDB-lite"/>
    </source>
</evidence>
<evidence type="ECO:0000313" key="2">
    <source>
        <dbReference type="EMBL" id="TKW38270.1"/>
    </source>
</evidence>
<dbReference type="AlphaFoldDB" id="A0A4U6W6L5"/>
<proteinExistence type="predicted"/>
<organism evidence="2 3">
    <name type="scientific">Setaria viridis</name>
    <name type="common">Green bristlegrass</name>
    <name type="synonym">Setaria italica subsp. viridis</name>
    <dbReference type="NCBI Taxonomy" id="4556"/>
    <lineage>
        <taxon>Eukaryota</taxon>
        <taxon>Viridiplantae</taxon>
        <taxon>Streptophyta</taxon>
        <taxon>Embryophyta</taxon>
        <taxon>Tracheophyta</taxon>
        <taxon>Spermatophyta</taxon>
        <taxon>Magnoliopsida</taxon>
        <taxon>Liliopsida</taxon>
        <taxon>Poales</taxon>
        <taxon>Poaceae</taxon>
        <taxon>PACMAD clade</taxon>
        <taxon>Panicoideae</taxon>
        <taxon>Panicodae</taxon>
        <taxon>Paniceae</taxon>
        <taxon>Cenchrinae</taxon>
        <taxon>Setaria</taxon>
    </lineage>
</organism>
<feature type="region of interest" description="Disordered" evidence="1">
    <location>
        <begin position="1"/>
        <end position="35"/>
    </location>
</feature>
<dbReference type="Gramene" id="TKW38270">
    <property type="protein sequence ID" value="TKW38270"/>
    <property type="gene ID" value="SEVIR_1G103250v2"/>
</dbReference>
<reference evidence="2" key="1">
    <citation type="submission" date="2019-03" db="EMBL/GenBank/DDBJ databases">
        <title>WGS assembly of Setaria viridis.</title>
        <authorList>
            <person name="Huang P."/>
            <person name="Jenkins J."/>
            <person name="Grimwood J."/>
            <person name="Barry K."/>
            <person name="Healey A."/>
            <person name="Mamidi S."/>
            <person name="Sreedasyam A."/>
            <person name="Shu S."/>
            <person name="Feldman M."/>
            <person name="Wu J."/>
            <person name="Yu Y."/>
            <person name="Chen C."/>
            <person name="Johnson J."/>
            <person name="Rokhsar D."/>
            <person name="Baxter I."/>
            <person name="Schmutz J."/>
            <person name="Brutnell T."/>
            <person name="Kellogg E."/>
        </authorList>
    </citation>
    <scope>NUCLEOTIDE SEQUENCE [LARGE SCALE GENOMIC DNA]</scope>
</reference>
<feature type="compositionally biased region" description="Low complexity" evidence="1">
    <location>
        <begin position="62"/>
        <end position="75"/>
    </location>
</feature>
<accession>A0A4U6W6L5</accession>
<gene>
    <name evidence="2" type="ORF">SEVIR_1G103250v2</name>
</gene>
<feature type="compositionally biased region" description="Low complexity" evidence="1">
    <location>
        <begin position="82"/>
        <end position="98"/>
    </location>
</feature>
<keyword evidence="3" id="KW-1185">Reference proteome</keyword>
<evidence type="ECO:0000313" key="3">
    <source>
        <dbReference type="Proteomes" id="UP000298652"/>
    </source>
</evidence>
<protein>
    <submittedName>
        <fullName evidence="2">Uncharacterized protein</fullName>
    </submittedName>
</protein>
<dbReference type="EMBL" id="CM016552">
    <property type="protein sequence ID" value="TKW38270.1"/>
    <property type="molecule type" value="Genomic_DNA"/>
</dbReference>
<sequence length="138" mass="13608">MVLPRRPMTPPTWSAGTTSRNTLAPGHPGHRCLASSPSSFLSATAVCAGSSSVLDEAGKGSSGSSAGRSASGSGSESEDGTHGSTTSGSSSSSTPASGMPSIAASSSCGGDAMAEGFRDAAERSEWEQSLLVFSGWFG</sequence>
<name>A0A4U6W6L5_SETVI</name>
<feature type="compositionally biased region" description="Polar residues" evidence="1">
    <location>
        <begin position="11"/>
        <end position="22"/>
    </location>
</feature>